<proteinExistence type="predicted"/>
<dbReference type="AlphaFoldDB" id="A0A9N9SI60"/>
<sequence length="240" mass="28312">MSDKGPRFRFSEDFDLHLAREVYGQNPYEDPRRWGTIQINMLQITGRNVSIRTFRDRIQKLVKKYLAKSTDLKGKGYLVEKENNNMPENDYAYVDFNEGPEVASNIDIGSGGASSIIEETSLNTPQKNKTNMDKPSKKHVSQANILTRKRSAVNARQSTVQYLEKKNEKINEIRLKEVALQERKQLLEEDKWEMEKQERLKRLELEERRLKMDEKRLKIELDLFSNQQELIKMLFTKKDK</sequence>
<accession>A0A9N9SI60</accession>
<evidence type="ECO:0000313" key="2">
    <source>
        <dbReference type="EMBL" id="CAG9820679.1"/>
    </source>
</evidence>
<keyword evidence="1" id="KW-0175">Coiled coil</keyword>
<evidence type="ECO:0000313" key="3">
    <source>
        <dbReference type="Proteomes" id="UP001153737"/>
    </source>
</evidence>
<dbReference type="EMBL" id="OU896710">
    <property type="protein sequence ID" value="CAG9820679.1"/>
    <property type="molecule type" value="Genomic_DNA"/>
</dbReference>
<reference evidence="2" key="2">
    <citation type="submission" date="2022-10" db="EMBL/GenBank/DDBJ databases">
        <authorList>
            <consortium name="ENA_rothamsted_submissions"/>
            <consortium name="culmorum"/>
            <person name="King R."/>
        </authorList>
    </citation>
    <scope>NUCLEOTIDE SEQUENCE</scope>
</reference>
<feature type="coiled-coil region" evidence="1">
    <location>
        <begin position="163"/>
        <end position="220"/>
    </location>
</feature>
<dbReference type="OrthoDB" id="6508955at2759"/>
<keyword evidence="3" id="KW-1185">Reference proteome</keyword>
<gene>
    <name evidence="2" type="ORF">PHAECO_LOCUS8119</name>
</gene>
<evidence type="ECO:0000256" key="1">
    <source>
        <dbReference type="SAM" id="Coils"/>
    </source>
</evidence>
<name>A0A9N9SI60_PHACE</name>
<dbReference type="Proteomes" id="UP001153737">
    <property type="component" value="Chromosome 4"/>
</dbReference>
<dbReference type="PANTHER" id="PTHR37558:SF1">
    <property type="entry name" value="HTH CENPB-TYPE DOMAIN-CONTAINING PROTEIN"/>
    <property type="match status" value="1"/>
</dbReference>
<organism evidence="2 3">
    <name type="scientific">Phaedon cochleariae</name>
    <name type="common">Mustard beetle</name>
    <dbReference type="NCBI Taxonomy" id="80249"/>
    <lineage>
        <taxon>Eukaryota</taxon>
        <taxon>Metazoa</taxon>
        <taxon>Ecdysozoa</taxon>
        <taxon>Arthropoda</taxon>
        <taxon>Hexapoda</taxon>
        <taxon>Insecta</taxon>
        <taxon>Pterygota</taxon>
        <taxon>Neoptera</taxon>
        <taxon>Endopterygota</taxon>
        <taxon>Coleoptera</taxon>
        <taxon>Polyphaga</taxon>
        <taxon>Cucujiformia</taxon>
        <taxon>Chrysomeloidea</taxon>
        <taxon>Chrysomelidae</taxon>
        <taxon>Chrysomelinae</taxon>
        <taxon>Chrysomelini</taxon>
        <taxon>Phaedon</taxon>
    </lineage>
</organism>
<protein>
    <submittedName>
        <fullName evidence="2">Uncharacterized protein</fullName>
    </submittedName>
</protein>
<reference evidence="2" key="1">
    <citation type="submission" date="2022-01" db="EMBL/GenBank/DDBJ databases">
        <authorList>
            <person name="King R."/>
        </authorList>
    </citation>
    <scope>NUCLEOTIDE SEQUENCE</scope>
</reference>
<dbReference type="PANTHER" id="PTHR37558">
    <property type="entry name" value="HTH CENPB-TYPE DOMAIN-CONTAINING PROTEIN"/>
    <property type="match status" value="1"/>
</dbReference>